<dbReference type="Proteomes" id="UP000094094">
    <property type="component" value="Chromosome"/>
</dbReference>
<name>A0A1D7VLB7_9ACTN</name>
<dbReference type="AlphaFoldDB" id="A0A1D7VLB7"/>
<dbReference type="PANTHER" id="PTHR43464">
    <property type="entry name" value="METHYLTRANSFERASE"/>
    <property type="match status" value="1"/>
</dbReference>
<evidence type="ECO:0000256" key="1">
    <source>
        <dbReference type="ARBA" id="ARBA00022603"/>
    </source>
</evidence>
<keyword evidence="2" id="KW-0808">Transferase</keyword>
<protein>
    <recommendedName>
        <fullName evidence="4">Methyltransferase domain-containing protein</fullName>
    </recommendedName>
</protein>
<reference evidence="5 6" key="1">
    <citation type="submission" date="2016-09" db="EMBL/GenBank/DDBJ databases">
        <title>Complete genome sequencing of Streptomyces lydicus 103 and metabolic pathways analysis of antibiotic biosynthesis.</title>
        <authorList>
            <person name="Jia N."/>
            <person name="Ding M.-Z."/>
            <person name="Gao F."/>
            <person name="Yuan Y.-J."/>
        </authorList>
    </citation>
    <scope>NUCLEOTIDE SEQUENCE [LARGE SCALE GENOMIC DNA]</scope>
    <source>
        <strain evidence="5 6">103</strain>
    </source>
</reference>
<keyword evidence="6" id="KW-1185">Reference proteome</keyword>
<evidence type="ECO:0000259" key="4">
    <source>
        <dbReference type="Pfam" id="PF13649"/>
    </source>
</evidence>
<dbReference type="Pfam" id="PF13649">
    <property type="entry name" value="Methyltransf_25"/>
    <property type="match status" value="1"/>
</dbReference>
<dbReference type="GO" id="GO:0008168">
    <property type="term" value="F:methyltransferase activity"/>
    <property type="evidence" value="ECO:0007669"/>
    <property type="project" value="UniProtKB-KW"/>
</dbReference>
<dbReference type="Gene3D" id="3.40.50.150">
    <property type="entry name" value="Vaccinia Virus protein VP39"/>
    <property type="match status" value="1"/>
</dbReference>
<dbReference type="RefSeq" id="WP_069569662.1">
    <property type="nucleotide sequence ID" value="NZ_CP017157.1"/>
</dbReference>
<dbReference type="PANTHER" id="PTHR43464:SF19">
    <property type="entry name" value="UBIQUINONE BIOSYNTHESIS O-METHYLTRANSFERASE, MITOCHONDRIAL"/>
    <property type="match status" value="1"/>
</dbReference>
<dbReference type="InterPro" id="IPR029063">
    <property type="entry name" value="SAM-dependent_MTases_sf"/>
</dbReference>
<evidence type="ECO:0000313" key="5">
    <source>
        <dbReference type="EMBL" id="AOP47522.1"/>
    </source>
</evidence>
<organism evidence="5 6">
    <name type="scientific">Streptomyces lydicus</name>
    <dbReference type="NCBI Taxonomy" id="47763"/>
    <lineage>
        <taxon>Bacteria</taxon>
        <taxon>Bacillati</taxon>
        <taxon>Actinomycetota</taxon>
        <taxon>Actinomycetes</taxon>
        <taxon>Kitasatosporales</taxon>
        <taxon>Streptomycetaceae</taxon>
        <taxon>Streptomyces</taxon>
    </lineage>
</organism>
<gene>
    <name evidence="5" type="ORF">SL103_15730</name>
</gene>
<dbReference type="SUPFAM" id="SSF53335">
    <property type="entry name" value="S-adenosyl-L-methionine-dependent methyltransferases"/>
    <property type="match status" value="1"/>
</dbReference>
<dbReference type="CDD" id="cd02440">
    <property type="entry name" value="AdoMet_MTases"/>
    <property type="match status" value="1"/>
</dbReference>
<feature type="domain" description="Methyltransferase" evidence="4">
    <location>
        <begin position="41"/>
        <end position="138"/>
    </location>
</feature>
<evidence type="ECO:0000256" key="2">
    <source>
        <dbReference type="ARBA" id="ARBA00022679"/>
    </source>
</evidence>
<evidence type="ECO:0000313" key="6">
    <source>
        <dbReference type="Proteomes" id="UP000094094"/>
    </source>
</evidence>
<keyword evidence="3" id="KW-0949">S-adenosyl-L-methionine</keyword>
<proteinExistence type="predicted"/>
<keyword evidence="1" id="KW-0489">Methyltransferase</keyword>
<accession>A0A1D7VLB7</accession>
<dbReference type="OrthoDB" id="279734at2"/>
<dbReference type="EMBL" id="CP017157">
    <property type="protein sequence ID" value="AOP47522.1"/>
    <property type="molecule type" value="Genomic_DNA"/>
</dbReference>
<dbReference type="GO" id="GO:0032259">
    <property type="term" value="P:methylation"/>
    <property type="evidence" value="ECO:0007669"/>
    <property type="project" value="UniProtKB-KW"/>
</dbReference>
<dbReference type="Gene3D" id="2.20.130.10">
    <property type="entry name" value="CAC2371-like domains"/>
    <property type="match status" value="1"/>
</dbReference>
<dbReference type="KEGG" id="slc:SL103_15730"/>
<evidence type="ECO:0000256" key="3">
    <source>
        <dbReference type="ARBA" id="ARBA00022691"/>
    </source>
</evidence>
<sequence>MTYYTREFSVFFESFYTGWVRHYSPRLATFLRESAPDTRSVLDLCCGTGVTAEVLCDEGWRVTGVDRSPGMLDVARRKLGGLMDSGHLRLSEQDARDFSLPEPVDAAVCLDGALNHLDAPGDLERCFHRVGAALADGGQFLFDVFETSHFRHWDNLTLLDEDAAVIAKRGVWDAESGTGMLRVSGVVEEDGRPYRVNQTLRSRYYGPDEITTALKSAGLTPADHDIEASYVKCESGSCSRTPAPCRTIYRAVKSPSR</sequence>
<dbReference type="InterPro" id="IPR041698">
    <property type="entry name" value="Methyltransf_25"/>
</dbReference>